<dbReference type="GO" id="GO:0005524">
    <property type="term" value="F:ATP binding"/>
    <property type="evidence" value="ECO:0007669"/>
    <property type="project" value="UniProtKB-KW"/>
</dbReference>
<dbReference type="HOGENOM" id="CLU_000604_1_11_9"/>
<evidence type="ECO:0000256" key="4">
    <source>
        <dbReference type="ARBA" id="ARBA00022840"/>
    </source>
</evidence>
<comment type="similarity">
    <text evidence="1">Belongs to the ABC transporter superfamily.</text>
</comment>
<dbReference type="InterPro" id="IPR050153">
    <property type="entry name" value="Metal_Ion_Import_ABC"/>
</dbReference>
<dbReference type="RefSeq" id="WP_009910969.1">
    <property type="nucleotide sequence ID" value="NZ_ALLE01000018.1"/>
</dbReference>
<dbReference type="SUPFAM" id="SSF52540">
    <property type="entry name" value="P-loop containing nucleoside triphosphate hydrolases"/>
    <property type="match status" value="1"/>
</dbReference>
<evidence type="ECO:0000256" key="3">
    <source>
        <dbReference type="ARBA" id="ARBA00022741"/>
    </source>
</evidence>
<dbReference type="PANTHER" id="PTHR42734:SF5">
    <property type="entry name" value="IRON TRANSPORT SYSTEM ATP-BINDING PROTEIN HI_0361-RELATED"/>
    <property type="match status" value="1"/>
</dbReference>
<dbReference type="CDD" id="cd03235">
    <property type="entry name" value="ABC_Metallic_Cations"/>
    <property type="match status" value="1"/>
</dbReference>
<dbReference type="Pfam" id="PF00005">
    <property type="entry name" value="ABC_tran"/>
    <property type="match status" value="1"/>
</dbReference>
<dbReference type="PANTHER" id="PTHR42734">
    <property type="entry name" value="METAL TRANSPORT SYSTEM ATP-BINDING PROTEIN TM_0124-RELATED"/>
    <property type="match status" value="1"/>
</dbReference>
<name>A0A075SM66_STRSU</name>
<evidence type="ECO:0000259" key="5">
    <source>
        <dbReference type="PROSITE" id="PS50893"/>
    </source>
</evidence>
<evidence type="ECO:0000313" key="6">
    <source>
        <dbReference type="EMBL" id="AIG44496.1"/>
    </source>
</evidence>
<dbReference type="AlphaFoldDB" id="A0A075SM66"/>
<proteinExistence type="inferred from homology"/>
<accession>A0A075SM66</accession>
<protein>
    <submittedName>
        <fullName evidence="6">Manganese ABC transporter ATP-binding protein</fullName>
    </submittedName>
</protein>
<dbReference type="Gene3D" id="3.40.50.300">
    <property type="entry name" value="P-loop containing nucleotide triphosphate hydrolases"/>
    <property type="match status" value="1"/>
</dbReference>
<dbReference type="GO" id="GO:0016887">
    <property type="term" value="F:ATP hydrolysis activity"/>
    <property type="evidence" value="ECO:0007669"/>
    <property type="project" value="InterPro"/>
</dbReference>
<dbReference type="EMBL" id="CP008921">
    <property type="protein sequence ID" value="AIG44496.1"/>
    <property type="molecule type" value="Genomic_DNA"/>
</dbReference>
<organism evidence="6 7">
    <name type="scientific">Streptococcus suis 6407</name>
    <dbReference type="NCBI Taxonomy" id="1214179"/>
    <lineage>
        <taxon>Bacteria</taxon>
        <taxon>Bacillati</taxon>
        <taxon>Bacillota</taxon>
        <taxon>Bacilli</taxon>
        <taxon>Lactobacillales</taxon>
        <taxon>Streptococcaceae</taxon>
        <taxon>Streptococcus</taxon>
    </lineage>
</organism>
<gene>
    <name evidence="6" type="ORF">ID09_10870</name>
</gene>
<keyword evidence="3" id="KW-0547">Nucleotide-binding</keyword>
<reference evidence="6 7" key="1">
    <citation type="journal article" date="2014" name="Genome Announc.">
        <title>Whole-Genome Sequence of Streptococcus suis Serotype 4 Reference Strain 6407.</title>
        <authorList>
            <person name="Wang K."/>
            <person name="Chen J."/>
            <person name="Yao H."/>
            <person name="Lu C."/>
        </authorList>
    </citation>
    <scope>NUCLEOTIDE SEQUENCE [LARGE SCALE GENOMIC DNA]</scope>
    <source>
        <strain evidence="6">6407</strain>
    </source>
</reference>
<dbReference type="PROSITE" id="PS00211">
    <property type="entry name" value="ABC_TRANSPORTER_1"/>
    <property type="match status" value="1"/>
</dbReference>
<dbReference type="InterPro" id="IPR003439">
    <property type="entry name" value="ABC_transporter-like_ATP-bd"/>
</dbReference>
<dbReference type="SMR" id="A0A075SM66"/>
<evidence type="ECO:0000256" key="1">
    <source>
        <dbReference type="ARBA" id="ARBA00005417"/>
    </source>
</evidence>
<feature type="domain" description="ABC transporter" evidence="5">
    <location>
        <begin position="7"/>
        <end position="243"/>
    </location>
</feature>
<evidence type="ECO:0000256" key="2">
    <source>
        <dbReference type="ARBA" id="ARBA00022448"/>
    </source>
</evidence>
<dbReference type="InterPro" id="IPR027417">
    <property type="entry name" value="P-loop_NTPase"/>
</dbReference>
<dbReference type="SMART" id="SM00382">
    <property type="entry name" value="AAA"/>
    <property type="match status" value="1"/>
</dbReference>
<dbReference type="InterPro" id="IPR017871">
    <property type="entry name" value="ABC_transporter-like_CS"/>
</dbReference>
<dbReference type="FunFam" id="3.40.50.300:FF:000134">
    <property type="entry name" value="Iron-enterobactin ABC transporter ATP-binding protein"/>
    <property type="match status" value="1"/>
</dbReference>
<sequence>MSAIIELKDVNLAYTASQTMALEDVNLVIPRGSRTAIVGPNGAGKSSLFKVILGLEKPDTGQVRLLGQEAGLERLIAQKVAYIPQSSQVNWQFPATVFEIVLMGRFAHSKGMFRRPTKADRQIVEQALERLKIADLRHRQIDQLSGGQRQRVFLARALAQEAELYLMDEPLAGIDQATEIMIMDMLKEFQCEGKTSIVIHHDLTTLDAYFDHLVWLHKHVIDSGPMDETLTSENYQATYGIGNGLFLGNAKGGSHV</sequence>
<keyword evidence="2" id="KW-0813">Transport</keyword>
<dbReference type="GeneID" id="8154866"/>
<evidence type="ECO:0000313" key="7">
    <source>
        <dbReference type="Proteomes" id="UP000028185"/>
    </source>
</evidence>
<dbReference type="InterPro" id="IPR003593">
    <property type="entry name" value="AAA+_ATPase"/>
</dbReference>
<dbReference type="PROSITE" id="PS50893">
    <property type="entry name" value="ABC_TRANSPORTER_2"/>
    <property type="match status" value="1"/>
</dbReference>
<dbReference type="PATRIC" id="fig|1214179.4.peg.2166"/>
<dbReference type="Proteomes" id="UP000028185">
    <property type="component" value="Chromosome"/>
</dbReference>
<keyword evidence="4 6" id="KW-0067">ATP-binding</keyword>